<dbReference type="Pfam" id="PF01753">
    <property type="entry name" value="zf-MYND"/>
    <property type="match status" value="1"/>
</dbReference>
<feature type="domain" description="SET" evidence="5">
    <location>
        <begin position="21"/>
        <end position="166"/>
    </location>
</feature>
<dbReference type="Proteomes" id="UP000034164">
    <property type="component" value="Unassembled WGS sequence"/>
</dbReference>
<dbReference type="InterPro" id="IPR053185">
    <property type="entry name" value="SET_domain_protein"/>
</dbReference>
<name>A0A0G2J6Z0_9EURO</name>
<dbReference type="SMART" id="SM00317">
    <property type="entry name" value="SET"/>
    <property type="match status" value="1"/>
</dbReference>
<evidence type="ECO:0000256" key="3">
    <source>
        <dbReference type="ARBA" id="ARBA00022833"/>
    </source>
</evidence>
<reference evidence="8" key="1">
    <citation type="journal article" date="2015" name="PLoS Genet.">
        <title>The dynamic genome and transcriptome of the human fungal pathogen Blastomyces and close relative Emmonsia.</title>
        <authorList>
            <person name="Munoz J.F."/>
            <person name="Gauthier G.M."/>
            <person name="Desjardins C.A."/>
            <person name="Gallo J.E."/>
            <person name="Holder J."/>
            <person name="Sullivan T.D."/>
            <person name="Marty A.J."/>
            <person name="Carmen J.C."/>
            <person name="Chen Z."/>
            <person name="Ding L."/>
            <person name="Gujja S."/>
            <person name="Magrini V."/>
            <person name="Misas E."/>
            <person name="Mitreva M."/>
            <person name="Priest M."/>
            <person name="Saif S."/>
            <person name="Whiston E.A."/>
            <person name="Young S."/>
            <person name="Zeng Q."/>
            <person name="Goldman W.E."/>
            <person name="Mardis E.R."/>
            <person name="Taylor J.W."/>
            <person name="McEwen J.G."/>
            <person name="Clay O.K."/>
            <person name="Klein B.S."/>
            <person name="Cuomo C.A."/>
        </authorList>
    </citation>
    <scope>NUCLEOTIDE SEQUENCE [LARGE SCALE GENOMIC DNA]</scope>
    <source>
        <strain evidence="8">UAMH 3008</strain>
    </source>
</reference>
<evidence type="ECO:0000313" key="7">
    <source>
        <dbReference type="EMBL" id="KKZ68054.1"/>
    </source>
</evidence>
<evidence type="ECO:0000256" key="1">
    <source>
        <dbReference type="ARBA" id="ARBA00022723"/>
    </source>
</evidence>
<evidence type="ECO:0000256" key="4">
    <source>
        <dbReference type="PROSITE-ProRule" id="PRU00134"/>
    </source>
</evidence>
<dbReference type="Gene3D" id="2.170.270.10">
    <property type="entry name" value="SET domain"/>
    <property type="match status" value="1"/>
</dbReference>
<keyword evidence="3" id="KW-0862">Zinc</keyword>
<dbReference type="InterPro" id="IPR001214">
    <property type="entry name" value="SET_dom"/>
</dbReference>
<dbReference type="SUPFAM" id="SSF144232">
    <property type="entry name" value="HIT/MYND zinc finger-like"/>
    <property type="match status" value="1"/>
</dbReference>
<dbReference type="GO" id="GO:0008270">
    <property type="term" value="F:zinc ion binding"/>
    <property type="evidence" value="ECO:0007669"/>
    <property type="project" value="UniProtKB-KW"/>
</dbReference>
<dbReference type="SUPFAM" id="SSF82199">
    <property type="entry name" value="SET domain"/>
    <property type="match status" value="1"/>
</dbReference>
<feature type="domain" description="MYND-type" evidence="6">
    <location>
        <begin position="494"/>
        <end position="534"/>
    </location>
</feature>
<keyword evidence="1" id="KW-0479">Metal-binding</keyword>
<dbReference type="AlphaFoldDB" id="A0A0G2J6Z0"/>
<dbReference type="CDD" id="cd20071">
    <property type="entry name" value="SET_SMYD"/>
    <property type="match status" value="1"/>
</dbReference>
<dbReference type="OrthoDB" id="265717at2759"/>
<dbReference type="PROSITE" id="PS50865">
    <property type="entry name" value="ZF_MYND_2"/>
    <property type="match status" value="1"/>
</dbReference>
<dbReference type="EMBL" id="LCZI01000155">
    <property type="protein sequence ID" value="KKZ68054.1"/>
    <property type="molecule type" value="Genomic_DNA"/>
</dbReference>
<evidence type="ECO:0000259" key="5">
    <source>
        <dbReference type="PROSITE" id="PS50280"/>
    </source>
</evidence>
<dbReference type="InterPro" id="IPR046341">
    <property type="entry name" value="SET_dom_sf"/>
</dbReference>
<evidence type="ECO:0000259" key="6">
    <source>
        <dbReference type="PROSITE" id="PS50865"/>
    </source>
</evidence>
<dbReference type="PROSITE" id="PS01360">
    <property type="entry name" value="ZF_MYND_1"/>
    <property type="match status" value="1"/>
</dbReference>
<evidence type="ECO:0000256" key="2">
    <source>
        <dbReference type="ARBA" id="ARBA00022771"/>
    </source>
</evidence>
<comment type="caution">
    <text evidence="7">The sequence shown here is derived from an EMBL/GenBank/DDBJ whole genome shotgun (WGS) entry which is preliminary data.</text>
</comment>
<dbReference type="PROSITE" id="PS50280">
    <property type="entry name" value="SET"/>
    <property type="match status" value="1"/>
</dbReference>
<protein>
    <submittedName>
        <fullName evidence="7">Uncharacterized protein</fullName>
    </submittedName>
</protein>
<dbReference type="PANTHER" id="PTHR47332:SF2">
    <property type="entry name" value="SET-6"/>
    <property type="match status" value="1"/>
</dbReference>
<organism evidence="7 8">
    <name type="scientific">[Emmonsia] crescens</name>
    <dbReference type="NCBI Taxonomy" id="73230"/>
    <lineage>
        <taxon>Eukaryota</taxon>
        <taxon>Fungi</taxon>
        <taxon>Dikarya</taxon>
        <taxon>Ascomycota</taxon>
        <taxon>Pezizomycotina</taxon>
        <taxon>Eurotiomycetes</taxon>
        <taxon>Eurotiomycetidae</taxon>
        <taxon>Onygenales</taxon>
        <taxon>Ajellomycetaceae</taxon>
        <taxon>Emergomyces</taxon>
    </lineage>
</organism>
<dbReference type="PANTHER" id="PTHR47332">
    <property type="entry name" value="SET DOMAIN-CONTAINING PROTEIN 5"/>
    <property type="match status" value="1"/>
</dbReference>
<keyword evidence="2 4" id="KW-0863">Zinc-finger</keyword>
<gene>
    <name evidence="7" type="ORF">EMCG_06265</name>
</gene>
<dbReference type="Pfam" id="PF00856">
    <property type="entry name" value="SET"/>
    <property type="match status" value="1"/>
</dbReference>
<sequence>MENSGNLKGTGDVKMQRTTGSSMYAFQDVPGRGQGLVAIKNIPKGTRILSEEPIITIPRDQMNSEVQLSISQQVATLSEHERQTFLSMHNIHPYKDEAERYFGIVRTNCLPAEIEGDKGAILLEASRINHACDNNAQKNWNEAIKRHTVHALRDIEIGEEITIYYLGLRKNRTARRQALQTGFGFECLCGLCGLPLEQSKESDRRLDEIHRLDGVINQLGPEGIVSSPLRTLRYYEQQVRLYNEQGRDDIGLAQAFIYAAWIAIANGDLARGRILAERALSIWETAFGGDSKEAIEHGIIARDPSMYKLYGLSDRWKTAVDEAPSGLEPNDFEDWLWKREKPKHQGPLADLRSRATFPEFNGLPGENDIDSDFYESSGMLEYRPRRHWCFLGEIVDISSLLRLEMQIEDVDGTKIPLMFYTDGRGNELAPTQVQKGYTVAVLYAKRHAFMFCEPGIRHEDPELMKIFPLSLSRLLALNDKVQQFSMETDGIRTCHGCGKKGASLQRCSKCLSFGYCGKACQLAGWNEKGHKADCKFLKDPSLRGLFAVKWDKFDNHIQFPL</sequence>
<evidence type="ECO:0000313" key="8">
    <source>
        <dbReference type="Proteomes" id="UP000034164"/>
    </source>
</evidence>
<dbReference type="Gene3D" id="6.10.140.2220">
    <property type="match status" value="1"/>
</dbReference>
<dbReference type="VEuPathDB" id="FungiDB:EMCG_06265"/>
<accession>A0A0G2J6Z0</accession>
<proteinExistence type="predicted"/>
<dbReference type="InterPro" id="IPR002893">
    <property type="entry name" value="Znf_MYND"/>
</dbReference>